<dbReference type="InterPro" id="IPR016024">
    <property type="entry name" value="ARM-type_fold"/>
</dbReference>
<dbReference type="InterPro" id="IPR021133">
    <property type="entry name" value="HEAT_type_2"/>
</dbReference>
<dbReference type="Pfam" id="PF08713">
    <property type="entry name" value="DNA_alkylation"/>
    <property type="match status" value="1"/>
</dbReference>
<dbReference type="SUPFAM" id="SSF48371">
    <property type="entry name" value="ARM repeat"/>
    <property type="match status" value="1"/>
</dbReference>
<name>A0ABT4VJK1_9HYPH</name>
<gene>
    <name evidence="1" type="ORF">OOZ53_03000</name>
</gene>
<dbReference type="PROSITE" id="PS50077">
    <property type="entry name" value="HEAT_REPEAT"/>
    <property type="match status" value="1"/>
</dbReference>
<dbReference type="Gene3D" id="1.25.40.290">
    <property type="entry name" value="ARM repeat domains"/>
    <property type="match status" value="1"/>
</dbReference>
<dbReference type="RefSeq" id="WP_271087817.1">
    <property type="nucleotide sequence ID" value="NZ_JAPJZH010000001.1"/>
</dbReference>
<evidence type="ECO:0000313" key="2">
    <source>
        <dbReference type="Proteomes" id="UP001148313"/>
    </source>
</evidence>
<dbReference type="EMBL" id="JAPJZH010000001">
    <property type="protein sequence ID" value="MDA4844297.1"/>
    <property type="molecule type" value="Genomic_DNA"/>
</dbReference>
<protein>
    <submittedName>
        <fullName evidence="1">DNA alkylation repair protein</fullName>
    </submittedName>
</protein>
<accession>A0ABT4VJK1</accession>
<comment type="caution">
    <text evidence="1">The sequence shown here is derived from an EMBL/GenBank/DDBJ whole genome shotgun (WGS) entry which is preliminary data.</text>
</comment>
<keyword evidence="2" id="KW-1185">Reference proteome</keyword>
<reference evidence="1" key="1">
    <citation type="submission" date="2022-11" db="EMBL/GenBank/DDBJ databases">
        <title>Hoeflea poritis sp. nov., isolated from scleractinian coral Porites lutea.</title>
        <authorList>
            <person name="Zhang G."/>
            <person name="Wei Q."/>
            <person name="Cai L."/>
        </authorList>
    </citation>
    <scope>NUCLEOTIDE SEQUENCE</scope>
    <source>
        <strain evidence="1">E7-10</strain>
    </source>
</reference>
<dbReference type="InterPro" id="IPR014825">
    <property type="entry name" value="DNA_alkylation"/>
</dbReference>
<proteinExistence type="predicted"/>
<organism evidence="1 2">
    <name type="scientific">Hoeflea poritis</name>
    <dbReference type="NCBI Taxonomy" id="2993659"/>
    <lineage>
        <taxon>Bacteria</taxon>
        <taxon>Pseudomonadati</taxon>
        <taxon>Pseudomonadota</taxon>
        <taxon>Alphaproteobacteria</taxon>
        <taxon>Hyphomicrobiales</taxon>
        <taxon>Rhizobiaceae</taxon>
        <taxon>Hoeflea</taxon>
    </lineage>
</organism>
<sequence length="376" mass="42260">MPEPFKNFFNPELIKAMAGHLARQSTRFDAPRFREHALNGLDALELKQRSNQITDALCISLPDDFRSACSILVNALHPEDDVDLSELTTDARGLRGWAIMPMADFVARKGLDDFDHGMDVLKEMTKRMSAEFAVRPFIAADAERAMRHVKRWARDPNYHVRRLASEGSRPRLPWGLRLNEFVADPEPILPVLETLRDDPEEYVRRSVANSLNDIAKDHPDLVAEIAGDWLSGDPGKERQRLVRHACRSLIKAGHRPTLKALGYGQASVALENLSINNETIRVGEALRIRAELRSTATSDQDLIVDYVVHHRKANGGTSPKVFKWKAVRLAAGESLVLEKSHSMRPVTTRTYYGGQHVIEIQANGKRLGEQAFTLVL</sequence>
<dbReference type="Proteomes" id="UP001148313">
    <property type="component" value="Unassembled WGS sequence"/>
</dbReference>
<evidence type="ECO:0000313" key="1">
    <source>
        <dbReference type="EMBL" id="MDA4844297.1"/>
    </source>
</evidence>